<proteinExistence type="predicted"/>
<evidence type="ECO:0000259" key="1">
    <source>
        <dbReference type="Pfam" id="PF08241"/>
    </source>
</evidence>
<dbReference type="EMBL" id="CP073720">
    <property type="protein sequence ID" value="UWP83018.1"/>
    <property type="molecule type" value="Genomic_DNA"/>
</dbReference>
<reference evidence="2" key="2">
    <citation type="submission" date="2022-09" db="EMBL/GenBank/DDBJ databases">
        <title>Biosynthetic gene clusters of Dactylosporangioum fulvum.</title>
        <authorList>
            <person name="Caradec T."/>
        </authorList>
    </citation>
    <scope>NUCLEOTIDE SEQUENCE</scope>
    <source>
        <strain evidence="2">NRRL B-16292</strain>
    </source>
</reference>
<dbReference type="Gene3D" id="3.40.50.150">
    <property type="entry name" value="Vaccinia Virus protein VP39"/>
    <property type="match status" value="1"/>
</dbReference>
<evidence type="ECO:0000313" key="2">
    <source>
        <dbReference type="EMBL" id="UWP83018.1"/>
    </source>
</evidence>
<accession>A0ABY5VYX9</accession>
<protein>
    <submittedName>
        <fullName evidence="2">Class I SAM-dependent methyltransferase</fullName>
    </submittedName>
</protein>
<dbReference type="InterPro" id="IPR013216">
    <property type="entry name" value="Methyltransf_11"/>
</dbReference>
<sequence>MTKALSGDVDYETTGHGYVLRRRTDPRIAAVIHTALGEARTVLNVGAGAGSYEPADRYVVAVEPSARMRAQRPATAVPALDATAEHLPFDDETFDAAMAIVTVHQWSDTTRGLAELRRVTRGPVLVLTFDGAALDRLWLAEYAPELIAAERRRFPPITTIAHMIGPSAEVIEVPIPIDCADGFTEAYYARPEQLLDPHVRAAQSAWGFVDQASTARAVERLRADLGSGAWDARHGHLRTQPQFAGSLRLIVGRR</sequence>
<organism evidence="2 3">
    <name type="scientific">Dactylosporangium fulvum</name>
    <dbReference type="NCBI Taxonomy" id="53359"/>
    <lineage>
        <taxon>Bacteria</taxon>
        <taxon>Bacillati</taxon>
        <taxon>Actinomycetota</taxon>
        <taxon>Actinomycetes</taxon>
        <taxon>Micromonosporales</taxon>
        <taxon>Micromonosporaceae</taxon>
        <taxon>Dactylosporangium</taxon>
    </lineage>
</organism>
<feature type="domain" description="Methyltransferase type 11" evidence="1">
    <location>
        <begin position="43"/>
        <end position="121"/>
    </location>
</feature>
<gene>
    <name evidence="2" type="ORF">Dfulv_01540</name>
</gene>
<dbReference type="Proteomes" id="UP001059617">
    <property type="component" value="Chromosome"/>
</dbReference>
<dbReference type="GO" id="GO:0008168">
    <property type="term" value="F:methyltransferase activity"/>
    <property type="evidence" value="ECO:0007669"/>
    <property type="project" value="UniProtKB-KW"/>
</dbReference>
<name>A0ABY5VYX9_9ACTN</name>
<evidence type="ECO:0000313" key="3">
    <source>
        <dbReference type="Proteomes" id="UP001059617"/>
    </source>
</evidence>
<keyword evidence="3" id="KW-1185">Reference proteome</keyword>
<keyword evidence="2" id="KW-0489">Methyltransferase</keyword>
<dbReference type="RefSeq" id="WP_259860797.1">
    <property type="nucleotide sequence ID" value="NZ_BAAAST010000031.1"/>
</dbReference>
<dbReference type="Pfam" id="PF08241">
    <property type="entry name" value="Methyltransf_11"/>
    <property type="match status" value="1"/>
</dbReference>
<reference evidence="2" key="1">
    <citation type="submission" date="2021-04" db="EMBL/GenBank/DDBJ databases">
        <authorList>
            <person name="Hartkoorn R.C."/>
            <person name="Beaudoing E."/>
            <person name="Hot D."/>
        </authorList>
    </citation>
    <scope>NUCLEOTIDE SEQUENCE</scope>
    <source>
        <strain evidence="2">NRRL B-16292</strain>
    </source>
</reference>
<keyword evidence="2" id="KW-0808">Transferase</keyword>
<dbReference type="SUPFAM" id="SSF53335">
    <property type="entry name" value="S-adenosyl-L-methionine-dependent methyltransferases"/>
    <property type="match status" value="1"/>
</dbReference>
<dbReference type="InterPro" id="IPR029063">
    <property type="entry name" value="SAM-dependent_MTases_sf"/>
</dbReference>
<dbReference type="GO" id="GO:0032259">
    <property type="term" value="P:methylation"/>
    <property type="evidence" value="ECO:0007669"/>
    <property type="project" value="UniProtKB-KW"/>
</dbReference>